<dbReference type="InterPro" id="IPR046341">
    <property type="entry name" value="SET_dom_sf"/>
</dbReference>
<dbReference type="SUPFAM" id="SSF82199">
    <property type="entry name" value="SET domain"/>
    <property type="match status" value="1"/>
</dbReference>
<evidence type="ECO:0000313" key="2">
    <source>
        <dbReference type="EnsemblProtists" id="EOD10085"/>
    </source>
</evidence>
<dbReference type="EnsemblProtists" id="EOD10085">
    <property type="protein sequence ID" value="EOD10085"/>
    <property type="gene ID" value="EMIHUDRAFT_105474"/>
</dbReference>
<dbReference type="KEGG" id="ehx:EMIHUDRAFT_105474"/>
<dbReference type="Gene3D" id="3.90.1410.10">
    <property type="entry name" value="set domain protein methyltransferase, domain 1"/>
    <property type="match status" value="2"/>
</dbReference>
<evidence type="ECO:0000313" key="3">
    <source>
        <dbReference type="Proteomes" id="UP000013827"/>
    </source>
</evidence>
<proteinExistence type="predicted"/>
<feature type="compositionally biased region" description="Gly residues" evidence="1">
    <location>
        <begin position="201"/>
        <end position="229"/>
    </location>
</feature>
<protein>
    <recommendedName>
        <fullName evidence="4">Rubisco LSMT substrate-binding domain-containing protein</fullName>
    </recommendedName>
</protein>
<organism evidence="2 3">
    <name type="scientific">Emiliania huxleyi (strain CCMP1516)</name>
    <dbReference type="NCBI Taxonomy" id="280463"/>
    <lineage>
        <taxon>Eukaryota</taxon>
        <taxon>Haptista</taxon>
        <taxon>Haptophyta</taxon>
        <taxon>Prymnesiophyceae</taxon>
        <taxon>Isochrysidales</taxon>
        <taxon>Noelaerhabdaceae</taxon>
        <taxon>Emiliania</taxon>
    </lineage>
</organism>
<evidence type="ECO:0008006" key="4">
    <source>
        <dbReference type="Google" id="ProtNLM"/>
    </source>
</evidence>
<feature type="region of interest" description="Disordered" evidence="1">
    <location>
        <begin position="196"/>
        <end position="237"/>
    </location>
</feature>
<reference evidence="2" key="2">
    <citation type="submission" date="2024-10" db="UniProtKB">
        <authorList>
            <consortium name="EnsemblProtists"/>
        </authorList>
    </citation>
    <scope>IDENTIFICATION</scope>
</reference>
<sequence>MSRVHYDSAARQLAWLGQHARLAGVKLSAVSPAGCGLAAARDLAAGDVALSVPPQAWRPFSAAAAREAAGNAVATRTDAFAASLGAGAALADAALLALALAAQRRSESSPYVSALPVGSSAFRWAQAVLLSRAHSGDGKPLALVPGIDLVNHVGAARCGGRCGGRGGEPLLIDYGLRASHKLLRLYGFLAPRDEEPTVTGGEAGGGGSGVGGEGGGGGGGGGGGVGGVSGAPPPEADEVVVPLLPSVAEMGGDADESARQIEEARAALAACGLRGSSVRLGVSPDRSVLLPALASTAPSAAAAAARHVFRTALEAQRERQREGSAACLAVEGMAEMDEAGNAAARDRARLCLRLHEREGAAVEEAIAELERTAS</sequence>
<dbReference type="Proteomes" id="UP000013827">
    <property type="component" value="Unassembled WGS sequence"/>
</dbReference>
<dbReference type="GeneID" id="17256184"/>
<keyword evidence="3" id="KW-1185">Reference proteome</keyword>
<evidence type="ECO:0000256" key="1">
    <source>
        <dbReference type="SAM" id="MobiDB-lite"/>
    </source>
</evidence>
<dbReference type="HOGENOM" id="CLU_740670_0_0_1"/>
<dbReference type="AlphaFoldDB" id="A0A0D3IFQ0"/>
<dbReference type="PaxDb" id="2903-EOD10085"/>
<reference evidence="3" key="1">
    <citation type="journal article" date="2013" name="Nature">
        <title>Pan genome of the phytoplankton Emiliania underpins its global distribution.</title>
        <authorList>
            <person name="Read B.A."/>
            <person name="Kegel J."/>
            <person name="Klute M.J."/>
            <person name="Kuo A."/>
            <person name="Lefebvre S.C."/>
            <person name="Maumus F."/>
            <person name="Mayer C."/>
            <person name="Miller J."/>
            <person name="Monier A."/>
            <person name="Salamov A."/>
            <person name="Young J."/>
            <person name="Aguilar M."/>
            <person name="Claverie J.M."/>
            <person name="Frickenhaus S."/>
            <person name="Gonzalez K."/>
            <person name="Herman E.K."/>
            <person name="Lin Y.C."/>
            <person name="Napier J."/>
            <person name="Ogata H."/>
            <person name="Sarno A.F."/>
            <person name="Shmutz J."/>
            <person name="Schroeder D."/>
            <person name="de Vargas C."/>
            <person name="Verret F."/>
            <person name="von Dassow P."/>
            <person name="Valentin K."/>
            <person name="Van de Peer Y."/>
            <person name="Wheeler G."/>
            <person name="Dacks J.B."/>
            <person name="Delwiche C.F."/>
            <person name="Dyhrman S.T."/>
            <person name="Glockner G."/>
            <person name="John U."/>
            <person name="Richards T."/>
            <person name="Worden A.Z."/>
            <person name="Zhang X."/>
            <person name="Grigoriev I.V."/>
            <person name="Allen A.E."/>
            <person name="Bidle K."/>
            <person name="Borodovsky M."/>
            <person name="Bowler C."/>
            <person name="Brownlee C."/>
            <person name="Cock J.M."/>
            <person name="Elias M."/>
            <person name="Gladyshev V.N."/>
            <person name="Groth M."/>
            <person name="Guda C."/>
            <person name="Hadaegh A."/>
            <person name="Iglesias-Rodriguez M.D."/>
            <person name="Jenkins J."/>
            <person name="Jones B.M."/>
            <person name="Lawson T."/>
            <person name="Leese F."/>
            <person name="Lindquist E."/>
            <person name="Lobanov A."/>
            <person name="Lomsadze A."/>
            <person name="Malik S.B."/>
            <person name="Marsh M.E."/>
            <person name="Mackinder L."/>
            <person name="Mock T."/>
            <person name="Mueller-Roeber B."/>
            <person name="Pagarete A."/>
            <person name="Parker M."/>
            <person name="Probert I."/>
            <person name="Quesneville H."/>
            <person name="Raines C."/>
            <person name="Rensing S.A."/>
            <person name="Riano-Pachon D.M."/>
            <person name="Richier S."/>
            <person name="Rokitta S."/>
            <person name="Shiraiwa Y."/>
            <person name="Soanes D.M."/>
            <person name="van der Giezen M."/>
            <person name="Wahlund T.M."/>
            <person name="Williams B."/>
            <person name="Wilson W."/>
            <person name="Wolfe G."/>
            <person name="Wurch L.L."/>
        </authorList>
    </citation>
    <scope>NUCLEOTIDE SEQUENCE</scope>
</reference>
<dbReference type="InterPro" id="IPR050600">
    <property type="entry name" value="SETD3_SETD6_MTase"/>
</dbReference>
<accession>A0A0D3IFQ0</accession>
<dbReference type="GO" id="GO:0016279">
    <property type="term" value="F:protein-lysine N-methyltransferase activity"/>
    <property type="evidence" value="ECO:0007669"/>
    <property type="project" value="TreeGrafter"/>
</dbReference>
<dbReference type="PANTHER" id="PTHR13271">
    <property type="entry name" value="UNCHARACTERIZED PUTATIVE METHYLTRANSFERASE"/>
    <property type="match status" value="1"/>
</dbReference>
<dbReference type="RefSeq" id="XP_005762514.1">
    <property type="nucleotide sequence ID" value="XM_005762457.1"/>
</dbReference>
<name>A0A0D3IFQ0_EMIH1</name>